<dbReference type="GO" id="GO:0002949">
    <property type="term" value="P:tRNA threonylcarbamoyladenosine modification"/>
    <property type="evidence" value="ECO:0007669"/>
    <property type="project" value="InterPro"/>
</dbReference>
<dbReference type="CDD" id="cd24032">
    <property type="entry name" value="ASKHA_NBD_TsaB"/>
    <property type="match status" value="1"/>
</dbReference>
<dbReference type="Proteomes" id="UP000218979">
    <property type="component" value="Unassembled WGS sequence"/>
</dbReference>
<evidence type="ECO:0000313" key="4">
    <source>
        <dbReference type="Proteomes" id="UP000185655"/>
    </source>
</evidence>
<dbReference type="EMBL" id="JXJT01000015">
    <property type="protein sequence ID" value="PCS02544.1"/>
    <property type="molecule type" value="Genomic_DNA"/>
</dbReference>
<feature type="domain" description="Gcp-like" evidence="1">
    <location>
        <begin position="32"/>
        <end position="217"/>
    </location>
</feature>
<evidence type="ECO:0000313" key="3">
    <source>
        <dbReference type="EMBL" id="SFZ74153.1"/>
    </source>
</evidence>
<dbReference type="AlphaFoldDB" id="A0A1K2HC82"/>
<evidence type="ECO:0000259" key="1">
    <source>
        <dbReference type="Pfam" id="PF00814"/>
    </source>
</evidence>
<sequence length="235" mass="25871">MKLLAFDTSSQALSVALTEDDNLLGKIDLNIKKNHSITLMPAIDFLMTHVGIKPEELDRIAVAQGPGSYTGLRIAVTTAKTLASTLNIDLVGVSSLAAIATNVDVVGKVVPLIDARRQNVYAGIYENGLSISQEQHVSLDKLLDTLKNEEVLYFTGEVANFRELISQTLPQAKFVENVERRLPNAYQISRLGAGYEPVNVDAFVPEYLKKVEAEEKWLETHAENQGNDTNYIQSI</sequence>
<gene>
    <name evidence="2" type="ORF">RR45_GL000530</name>
    <name evidence="3" type="ORF">SAMN02746068_01138</name>
</gene>
<name>A0A1K2HC82_9LACT</name>
<dbReference type="InterPro" id="IPR043129">
    <property type="entry name" value="ATPase_NBD"/>
</dbReference>
<dbReference type="OrthoDB" id="9784166at2"/>
<dbReference type="InterPro" id="IPR022496">
    <property type="entry name" value="T6A_TsaB"/>
</dbReference>
<dbReference type="NCBIfam" id="TIGR03725">
    <property type="entry name" value="T6A_YeaZ"/>
    <property type="match status" value="1"/>
</dbReference>
<dbReference type="Pfam" id="PF00814">
    <property type="entry name" value="TsaD"/>
    <property type="match status" value="1"/>
</dbReference>
<dbReference type="RefSeq" id="WP_031365986.1">
    <property type="nucleotide sequence ID" value="NZ_FPKS01000005.1"/>
</dbReference>
<dbReference type="Proteomes" id="UP000185655">
    <property type="component" value="Unassembled WGS sequence"/>
</dbReference>
<protein>
    <submittedName>
        <fullName evidence="2">Peptidase M22</fullName>
    </submittedName>
    <submittedName>
        <fullName evidence="3">tRNA threonylcarbamoyl adenosine modification protein YeaZ</fullName>
    </submittedName>
</protein>
<organism evidence="3 4">
    <name type="scientific">Pseudolactococcus chungangensis CAU 28 = DSM 22330</name>
    <dbReference type="NCBI Taxonomy" id="1122154"/>
    <lineage>
        <taxon>Bacteria</taxon>
        <taxon>Bacillati</taxon>
        <taxon>Bacillota</taxon>
        <taxon>Bacilli</taxon>
        <taxon>Lactobacillales</taxon>
        <taxon>Streptococcaceae</taxon>
        <taxon>Pseudolactococcus</taxon>
    </lineage>
</organism>
<dbReference type="GO" id="GO:0005829">
    <property type="term" value="C:cytosol"/>
    <property type="evidence" value="ECO:0007669"/>
    <property type="project" value="TreeGrafter"/>
</dbReference>
<dbReference type="SUPFAM" id="SSF53067">
    <property type="entry name" value="Actin-like ATPase domain"/>
    <property type="match status" value="2"/>
</dbReference>
<dbReference type="EMBL" id="FPKS01000005">
    <property type="protein sequence ID" value="SFZ74153.1"/>
    <property type="molecule type" value="Genomic_DNA"/>
</dbReference>
<proteinExistence type="predicted"/>
<dbReference type="Gene3D" id="3.30.420.40">
    <property type="match status" value="2"/>
</dbReference>
<evidence type="ECO:0000313" key="5">
    <source>
        <dbReference type="Proteomes" id="UP000218979"/>
    </source>
</evidence>
<dbReference type="InterPro" id="IPR000905">
    <property type="entry name" value="Gcp-like_dom"/>
</dbReference>
<dbReference type="PANTHER" id="PTHR11735">
    <property type="entry name" value="TRNA N6-ADENOSINE THREONYLCARBAMOYLTRANSFERASE"/>
    <property type="match status" value="1"/>
</dbReference>
<dbReference type="PANTHER" id="PTHR11735:SF11">
    <property type="entry name" value="TRNA THREONYLCARBAMOYLADENOSINE BIOSYNTHESIS PROTEIN TSAB"/>
    <property type="match status" value="1"/>
</dbReference>
<dbReference type="STRING" id="1122154.SAMN02746068_01138"/>
<evidence type="ECO:0000313" key="2">
    <source>
        <dbReference type="EMBL" id="PCS02544.1"/>
    </source>
</evidence>
<reference evidence="3 4" key="2">
    <citation type="submission" date="2016-11" db="EMBL/GenBank/DDBJ databases">
        <authorList>
            <person name="Jaros S."/>
            <person name="Januszkiewicz K."/>
            <person name="Wedrychowicz H."/>
        </authorList>
    </citation>
    <scope>NUCLEOTIDE SEQUENCE [LARGE SCALE GENOMIC DNA]</scope>
    <source>
        <strain evidence="3 4">DSM 22330</strain>
    </source>
</reference>
<accession>A0A1K2HC82</accession>
<keyword evidence="5" id="KW-1185">Reference proteome</keyword>
<reference evidence="2 5" key="1">
    <citation type="submission" date="2014-12" db="EMBL/GenBank/DDBJ databases">
        <title>Draft genome sequences of 10 type strains of Lactococcus.</title>
        <authorList>
            <person name="Sun Z."/>
            <person name="Zhong Z."/>
            <person name="Liu W."/>
            <person name="Zhang W."/>
            <person name="Zhang H."/>
        </authorList>
    </citation>
    <scope>NUCLEOTIDE SEQUENCE [LARGE SCALE GENOMIC DNA]</scope>
    <source>
        <strain evidence="2 5">DSM 22330</strain>
    </source>
</reference>